<keyword evidence="6" id="KW-0418">Kinase</keyword>
<evidence type="ECO:0008006" key="18">
    <source>
        <dbReference type="Google" id="ProtNLM"/>
    </source>
</evidence>
<dbReference type="PRINTS" id="PR01033">
    <property type="entry name" value="PHYTOCHROME"/>
</dbReference>
<evidence type="ECO:0000256" key="5">
    <source>
        <dbReference type="ARBA" id="ARBA00022741"/>
    </source>
</evidence>
<evidence type="ECO:0000256" key="6">
    <source>
        <dbReference type="ARBA" id="ARBA00022777"/>
    </source>
</evidence>
<dbReference type="PANTHER" id="PTHR43065">
    <property type="entry name" value="SENSOR HISTIDINE KINASE"/>
    <property type="match status" value="1"/>
</dbReference>
<dbReference type="Pfam" id="PF02518">
    <property type="entry name" value="HATPase_c"/>
    <property type="match status" value="1"/>
</dbReference>
<evidence type="ECO:0000256" key="4">
    <source>
        <dbReference type="ARBA" id="ARBA00022679"/>
    </source>
</evidence>
<feature type="compositionally biased region" description="Polar residues" evidence="12">
    <location>
        <begin position="1"/>
        <end position="10"/>
    </location>
</feature>
<evidence type="ECO:0000313" key="17">
    <source>
        <dbReference type="Proteomes" id="UP000070700"/>
    </source>
</evidence>
<evidence type="ECO:0000256" key="9">
    <source>
        <dbReference type="ARBA" id="ARBA00023012"/>
    </source>
</evidence>
<dbReference type="KEGG" id="psco:LY89DRAFT_760652"/>
<feature type="domain" description="Response regulatory" evidence="15">
    <location>
        <begin position="968"/>
        <end position="1105"/>
    </location>
</feature>
<dbReference type="InterPro" id="IPR003661">
    <property type="entry name" value="HisK_dim/P_dom"/>
</dbReference>
<dbReference type="GO" id="GO:0005524">
    <property type="term" value="F:ATP binding"/>
    <property type="evidence" value="ECO:0007669"/>
    <property type="project" value="UniProtKB-KW"/>
</dbReference>
<dbReference type="SMART" id="SM00387">
    <property type="entry name" value="HATPase_c"/>
    <property type="match status" value="1"/>
</dbReference>
<evidence type="ECO:0000256" key="1">
    <source>
        <dbReference type="ARBA" id="ARBA00022543"/>
    </source>
</evidence>
<keyword evidence="1" id="KW-0600">Photoreceptor protein</keyword>
<dbReference type="InterPro" id="IPR013654">
    <property type="entry name" value="PAS_2"/>
</dbReference>
<evidence type="ECO:0000256" key="2">
    <source>
        <dbReference type="ARBA" id="ARBA00022553"/>
    </source>
</evidence>
<dbReference type="InterPro" id="IPR001294">
    <property type="entry name" value="Phytochrome"/>
</dbReference>
<dbReference type="CDD" id="cd17546">
    <property type="entry name" value="REC_hyHK_CKI1_RcsC-like"/>
    <property type="match status" value="1"/>
</dbReference>
<evidence type="ECO:0000256" key="10">
    <source>
        <dbReference type="ARBA" id="ARBA00023170"/>
    </source>
</evidence>
<dbReference type="SMART" id="SM00448">
    <property type="entry name" value="REC"/>
    <property type="match status" value="1"/>
</dbReference>
<dbReference type="Gene3D" id="3.30.450.40">
    <property type="match status" value="1"/>
</dbReference>
<dbReference type="Pfam" id="PF00360">
    <property type="entry name" value="PHY"/>
    <property type="match status" value="1"/>
</dbReference>
<dbReference type="GO" id="GO:0009584">
    <property type="term" value="P:detection of visible light"/>
    <property type="evidence" value="ECO:0007669"/>
    <property type="project" value="InterPro"/>
</dbReference>
<dbReference type="Pfam" id="PF00072">
    <property type="entry name" value="Response_reg"/>
    <property type="match status" value="1"/>
</dbReference>
<dbReference type="Proteomes" id="UP000070700">
    <property type="component" value="Unassembled WGS sequence"/>
</dbReference>
<accession>A0A132BBU8</accession>
<dbReference type="PROSITE" id="PS50110">
    <property type="entry name" value="RESPONSE_REGULATORY"/>
    <property type="match status" value="1"/>
</dbReference>
<reference evidence="16 17" key="1">
    <citation type="submission" date="2015-10" db="EMBL/GenBank/DDBJ databases">
        <title>Full genome of DAOMC 229536 Phialocephala scopiformis, a fungal endophyte of spruce producing the potent anti-insectan compound rugulosin.</title>
        <authorList>
            <consortium name="DOE Joint Genome Institute"/>
            <person name="Walker A.K."/>
            <person name="Frasz S.L."/>
            <person name="Seifert K.A."/>
            <person name="Miller J.D."/>
            <person name="Mondo S.J."/>
            <person name="Labutti K."/>
            <person name="Lipzen A."/>
            <person name="Dockter R."/>
            <person name="Kennedy M."/>
            <person name="Grigoriev I.V."/>
            <person name="Spatafora J.W."/>
        </authorList>
    </citation>
    <scope>NUCLEOTIDE SEQUENCE [LARGE SCALE GENOMIC DNA]</scope>
    <source>
        <strain evidence="16 17">CBS 120377</strain>
    </source>
</reference>
<dbReference type="SUPFAM" id="SSF52172">
    <property type="entry name" value="CheY-like"/>
    <property type="match status" value="1"/>
</dbReference>
<dbReference type="OrthoDB" id="2015534at2759"/>
<feature type="compositionally biased region" description="Low complexity" evidence="12">
    <location>
        <begin position="871"/>
        <end position="880"/>
    </location>
</feature>
<dbReference type="PANTHER" id="PTHR43065:SF10">
    <property type="entry name" value="PEROXIDE STRESS-ACTIVATED HISTIDINE KINASE MAK3"/>
    <property type="match status" value="1"/>
</dbReference>
<dbReference type="InterPro" id="IPR003594">
    <property type="entry name" value="HATPase_dom"/>
</dbReference>
<dbReference type="InterPro" id="IPR029016">
    <property type="entry name" value="GAF-like_dom_sf"/>
</dbReference>
<dbReference type="InParanoid" id="A0A132BBU8"/>
<evidence type="ECO:0000259" key="15">
    <source>
        <dbReference type="PROSITE" id="PS50110"/>
    </source>
</evidence>
<evidence type="ECO:0000259" key="13">
    <source>
        <dbReference type="PROSITE" id="PS50046"/>
    </source>
</evidence>
<dbReference type="SUPFAM" id="SSF47384">
    <property type="entry name" value="Homodimeric domain of signal transducing histidine kinase"/>
    <property type="match status" value="1"/>
</dbReference>
<dbReference type="Pfam" id="PF00512">
    <property type="entry name" value="HisKA"/>
    <property type="match status" value="1"/>
</dbReference>
<dbReference type="EMBL" id="KQ947430">
    <property type="protein sequence ID" value="KUJ09902.1"/>
    <property type="molecule type" value="Genomic_DNA"/>
</dbReference>
<evidence type="ECO:0000313" key="16">
    <source>
        <dbReference type="EMBL" id="KUJ09902.1"/>
    </source>
</evidence>
<dbReference type="InterPro" id="IPR036890">
    <property type="entry name" value="HATPase_C_sf"/>
</dbReference>
<protein>
    <recommendedName>
        <fullName evidence="18">Phytochrome</fullName>
    </recommendedName>
</protein>
<dbReference type="PROSITE" id="PS50046">
    <property type="entry name" value="PHYTOCHROME_2"/>
    <property type="match status" value="1"/>
</dbReference>
<dbReference type="InterPro" id="IPR001789">
    <property type="entry name" value="Sig_transdc_resp-reg_receiver"/>
</dbReference>
<evidence type="ECO:0000256" key="11">
    <source>
        <dbReference type="PROSITE-ProRule" id="PRU00169"/>
    </source>
</evidence>
<evidence type="ECO:0000256" key="7">
    <source>
        <dbReference type="ARBA" id="ARBA00022840"/>
    </source>
</evidence>
<feature type="domain" description="Histidine kinase" evidence="14">
    <location>
        <begin position="620"/>
        <end position="853"/>
    </location>
</feature>
<keyword evidence="3" id="KW-0716">Sensory transduction</keyword>
<dbReference type="Gene3D" id="3.40.50.2300">
    <property type="match status" value="1"/>
</dbReference>
<keyword evidence="8" id="KW-0157">Chromophore</keyword>
<dbReference type="SUPFAM" id="SSF55785">
    <property type="entry name" value="PYP-like sensor domain (PAS domain)"/>
    <property type="match status" value="1"/>
</dbReference>
<dbReference type="Gene3D" id="3.30.450.270">
    <property type="match status" value="1"/>
</dbReference>
<dbReference type="SUPFAM" id="SSF55781">
    <property type="entry name" value="GAF domain-like"/>
    <property type="match status" value="2"/>
</dbReference>
<proteinExistence type="predicted"/>
<feature type="region of interest" description="Disordered" evidence="12">
    <location>
        <begin position="871"/>
        <end position="896"/>
    </location>
</feature>
<dbReference type="InterPro" id="IPR036097">
    <property type="entry name" value="HisK_dim/P_sf"/>
</dbReference>
<keyword evidence="10" id="KW-0675">Receptor</keyword>
<dbReference type="GO" id="GO:0006355">
    <property type="term" value="P:regulation of DNA-templated transcription"/>
    <property type="evidence" value="ECO:0007669"/>
    <property type="project" value="InterPro"/>
</dbReference>
<dbReference type="RefSeq" id="XP_018064257.1">
    <property type="nucleotide sequence ID" value="XM_018221511.1"/>
</dbReference>
<keyword evidence="4" id="KW-0808">Transferase</keyword>
<dbReference type="GO" id="GO:0009881">
    <property type="term" value="F:photoreceptor activity"/>
    <property type="evidence" value="ECO:0007669"/>
    <property type="project" value="UniProtKB-KW"/>
</dbReference>
<dbReference type="AlphaFoldDB" id="A0A132BBU8"/>
<keyword evidence="2 11" id="KW-0597">Phosphoprotein</keyword>
<evidence type="ECO:0000256" key="12">
    <source>
        <dbReference type="SAM" id="MobiDB-lite"/>
    </source>
</evidence>
<gene>
    <name evidence="16" type="ORF">LY89DRAFT_760652</name>
</gene>
<dbReference type="CDD" id="cd00082">
    <property type="entry name" value="HisKA"/>
    <property type="match status" value="1"/>
</dbReference>
<dbReference type="SUPFAM" id="SSF55874">
    <property type="entry name" value="ATPase domain of HSP90 chaperone/DNA topoisomerase II/histidine kinase"/>
    <property type="match status" value="1"/>
</dbReference>
<sequence>MSKSITNTNDGGEHRKVSQRAQYFAPRSGPPQVLLDNNKEKASYRVCEDEPIHIPGAIQNFGALLGMKYNNEGKLEVRIASENTRKIIGYGPEQLFALGSFLDVLKDDVRDEMVARIEQALTYADANKKETRLDVFQISLTFPYEPETRLWCALHVAPQPEKMVVCEFEEYVDAFYLKDLRAAKNLPDLPVQSLGATSAEDLKTSTTSASKPLPVLQIARQRKHKEFSSLDLFNALAQAQKQITDCNTVLAVEEVVVGVISELTGFHRVMLYRFDSQKNGCVDAELLNPQASTDIFRGKSKKLYDMDRTNFAKGYTIQLQIFPSRHENYTRSIVCRHESDFERPLDLTHAYLRAMSPIHNKYLANMEESISIVIGGDLWGLIACHGYGEDGIRVSLPIRELCRNIGDCAAVNIQQLSMQQRIEARRPPPSAIPTAKNPAGLLATSSADLLKLVDADFALLSIDDEARAIGRLDPYPEAIAIMSYLQSQQFTEIRASQNINADFPGVGLSAGISTIAGFLLIPLNSGGANDFLVFFRKSQLKHVKWAGNPHANDKKAVGEYLEPRTSFKRWVETIEGSSKEWTDDQLDIGWVLSLLYSRLIEIWRQKGVSNQGEKISSIRNSSRELRTPINAVNNYIELAIENTTDNRTRQILGRAQEASNSLVHVMEDLLRLTKVDDTSAQKVGDKTFNLNLTVSRVMKALQKEAQRKSLELGIAIQDQLPTMVKGDGDRFKQVLAYLTSNAFRQSTSAVVEINTIRTKDTISIVSITVQDAGPGMSETELDDTFQEFEQAQDGDDWLFATDDATLTSNGTKKGKDSGLAIIARYVRNIDGQIRVTSEPGKGTIFTLELPFENAPSPEAIVPRKLRNLFSQSSSNSTSKFPLPPSHSPPSLRSPKSNRNMKQLEAMVPTPNGDSLSSRGGTFRLRENGHVVEAEMRDQAPPSLYRPKSEPSSMPDLDQNSRVSFASMHVLVAEDNFVSQRMLEKKLSQLGYTVVTASDGQEAHDRFVTSSNSATKIDVILMDMKMPLVDGALSARMIRFWEKESQLRPPSDGREVQSPKQRVPIIAVASEIDNDSRFEYIQSGFDGWALKPLDFRRLDLMLQGVKDAGMRRDSLYVPGQENGGWFFP</sequence>
<keyword evidence="5" id="KW-0547">Nucleotide-binding</keyword>
<dbReference type="Gene3D" id="3.30.565.10">
    <property type="entry name" value="Histidine kinase-like ATPase, C-terminal domain"/>
    <property type="match status" value="1"/>
</dbReference>
<organism evidence="16 17">
    <name type="scientific">Mollisia scopiformis</name>
    <name type="common">Conifer needle endophyte fungus</name>
    <name type="synonym">Phialocephala scopiformis</name>
    <dbReference type="NCBI Taxonomy" id="149040"/>
    <lineage>
        <taxon>Eukaryota</taxon>
        <taxon>Fungi</taxon>
        <taxon>Dikarya</taxon>
        <taxon>Ascomycota</taxon>
        <taxon>Pezizomycotina</taxon>
        <taxon>Leotiomycetes</taxon>
        <taxon>Helotiales</taxon>
        <taxon>Mollisiaceae</taxon>
        <taxon>Mollisia</taxon>
    </lineage>
</organism>
<keyword evidence="7" id="KW-0067">ATP-binding</keyword>
<evidence type="ECO:0000256" key="3">
    <source>
        <dbReference type="ARBA" id="ARBA00022606"/>
    </source>
</evidence>
<dbReference type="InterPro" id="IPR013515">
    <property type="entry name" value="Phytochrome_cen-reg"/>
</dbReference>
<keyword evidence="9" id="KW-0902">Two-component regulatory system</keyword>
<dbReference type="InterPro" id="IPR005467">
    <property type="entry name" value="His_kinase_dom"/>
</dbReference>
<dbReference type="SMART" id="SM00388">
    <property type="entry name" value="HisKA"/>
    <property type="match status" value="1"/>
</dbReference>
<feature type="domain" description="Phytochrome chromophore attachment site" evidence="13">
    <location>
        <begin position="248"/>
        <end position="407"/>
    </location>
</feature>
<dbReference type="InterPro" id="IPR011006">
    <property type="entry name" value="CheY-like_superfamily"/>
</dbReference>
<evidence type="ECO:0000256" key="8">
    <source>
        <dbReference type="ARBA" id="ARBA00022991"/>
    </source>
</evidence>
<evidence type="ECO:0000259" key="14">
    <source>
        <dbReference type="PROSITE" id="PS50109"/>
    </source>
</evidence>
<dbReference type="GeneID" id="28831237"/>
<dbReference type="InterPro" id="IPR035965">
    <property type="entry name" value="PAS-like_dom_sf"/>
</dbReference>
<feature type="modified residue" description="4-aspartylphosphate" evidence="11">
    <location>
        <position position="1022"/>
    </location>
</feature>
<dbReference type="GO" id="GO:0000155">
    <property type="term" value="F:phosphorelay sensor kinase activity"/>
    <property type="evidence" value="ECO:0007669"/>
    <property type="project" value="InterPro"/>
</dbReference>
<dbReference type="PROSITE" id="PS50109">
    <property type="entry name" value="HIS_KIN"/>
    <property type="match status" value="1"/>
</dbReference>
<dbReference type="Gene3D" id="3.30.450.20">
    <property type="entry name" value="PAS domain"/>
    <property type="match status" value="1"/>
</dbReference>
<feature type="region of interest" description="Disordered" evidence="12">
    <location>
        <begin position="1"/>
        <end position="35"/>
    </location>
</feature>
<dbReference type="InterPro" id="IPR016132">
    <property type="entry name" value="Phyto_chromo_attachment"/>
</dbReference>
<keyword evidence="17" id="KW-1185">Reference proteome</keyword>
<dbReference type="Pfam" id="PF08446">
    <property type="entry name" value="PAS_2"/>
    <property type="match status" value="1"/>
</dbReference>
<name>A0A132BBU8_MOLSC</name>
<dbReference type="Gene3D" id="1.10.287.130">
    <property type="match status" value="1"/>
</dbReference>
<feature type="region of interest" description="Disordered" evidence="12">
    <location>
        <begin position="936"/>
        <end position="955"/>
    </location>
</feature>
<dbReference type="InterPro" id="IPR043150">
    <property type="entry name" value="Phytochrome_PHY_sf"/>
</dbReference>